<reference evidence="8 9" key="1">
    <citation type="submission" date="2020-04" db="EMBL/GenBank/DDBJ databases">
        <title>Perkinsus olseni comparative genomics.</title>
        <authorList>
            <person name="Bogema D.R."/>
        </authorList>
    </citation>
    <scope>NUCLEOTIDE SEQUENCE [LARGE SCALE GENOMIC DNA]</scope>
    <source>
        <strain evidence="8">ATCC PRA-179</strain>
    </source>
</reference>
<evidence type="ECO:0000313" key="9">
    <source>
        <dbReference type="Proteomes" id="UP000570595"/>
    </source>
</evidence>
<dbReference type="Pfam" id="PF04724">
    <property type="entry name" value="Glyco_transf_17"/>
    <property type="match status" value="1"/>
</dbReference>
<keyword evidence="3" id="KW-0808">Transferase</keyword>
<dbReference type="CDD" id="cd01173">
    <property type="entry name" value="pyridoxal_pyridoxamine_kinase"/>
    <property type="match status" value="1"/>
</dbReference>
<dbReference type="InterPro" id="IPR013749">
    <property type="entry name" value="PM/HMP-P_kinase-1"/>
</dbReference>
<keyword evidence="4" id="KW-0547">Nucleotide-binding</keyword>
<dbReference type="NCBIfam" id="TIGR00687">
    <property type="entry name" value="pyridox_kin"/>
    <property type="match status" value="1"/>
</dbReference>
<evidence type="ECO:0000256" key="3">
    <source>
        <dbReference type="ARBA" id="ARBA00022679"/>
    </source>
</evidence>
<dbReference type="PANTHER" id="PTHR10534:SF2">
    <property type="entry name" value="PYRIDOXAL KINASE"/>
    <property type="match status" value="1"/>
</dbReference>
<dbReference type="GO" id="GO:0008478">
    <property type="term" value="F:pyridoxal kinase activity"/>
    <property type="evidence" value="ECO:0007669"/>
    <property type="project" value="UniProtKB-EC"/>
</dbReference>
<organism evidence="8 9">
    <name type="scientific">Perkinsus olseni</name>
    <name type="common">Perkinsus atlanticus</name>
    <dbReference type="NCBI Taxonomy" id="32597"/>
    <lineage>
        <taxon>Eukaryota</taxon>
        <taxon>Sar</taxon>
        <taxon>Alveolata</taxon>
        <taxon>Perkinsozoa</taxon>
        <taxon>Perkinsea</taxon>
        <taxon>Perkinsida</taxon>
        <taxon>Perkinsidae</taxon>
        <taxon>Perkinsus</taxon>
    </lineage>
</organism>
<accession>A0A7J6LCD6</accession>
<evidence type="ECO:0000259" key="7">
    <source>
        <dbReference type="Pfam" id="PF08543"/>
    </source>
</evidence>
<dbReference type="GO" id="GO:0016020">
    <property type="term" value="C:membrane"/>
    <property type="evidence" value="ECO:0007669"/>
    <property type="project" value="InterPro"/>
</dbReference>
<dbReference type="AlphaFoldDB" id="A0A7J6LCD6"/>
<keyword evidence="5" id="KW-0418">Kinase</keyword>
<dbReference type="GO" id="GO:0005829">
    <property type="term" value="C:cytosol"/>
    <property type="evidence" value="ECO:0007669"/>
    <property type="project" value="TreeGrafter"/>
</dbReference>
<feature type="domain" description="Pyridoxamine kinase/Phosphomethylpyrimidine kinase" evidence="7">
    <location>
        <begin position="528"/>
        <end position="693"/>
    </location>
</feature>
<evidence type="ECO:0000313" key="8">
    <source>
        <dbReference type="EMBL" id="KAF4656905.1"/>
    </source>
</evidence>
<dbReference type="EC" id="2.7.1.35" evidence="2"/>
<evidence type="ECO:0000256" key="1">
    <source>
        <dbReference type="ARBA" id="ARBA00008805"/>
    </source>
</evidence>
<evidence type="ECO:0000256" key="5">
    <source>
        <dbReference type="ARBA" id="ARBA00022777"/>
    </source>
</evidence>
<dbReference type="EMBL" id="JABAHT010000381">
    <property type="protein sequence ID" value="KAF4656905.1"/>
    <property type="molecule type" value="Genomic_DNA"/>
</dbReference>
<sequence length="736" mass="83402">MGSDAPPTYHHRSLIASLRTQLLRIPGLGSLLARRPVRACLLISFSLIVSLSALWRLDLFNITFKVWVPYFLRPLWDHDRRYPYSYVVPNYGWNGDAESTCKLYGMEPVAEQPKIFDIFLFSGEKDLLEIRLRTLSDVVDKFVILEGTESFQGQRKELVYPLIRDDPAFEPFRDRIQYRVVDANSGGGFKAEGMHRGMNMLRAAEEAGLKQGDIFVVSDLDEIPRPDVLRILSSCGPWPEGNKRVQLDLRNHLYAFSLTYRERTRAASVNRYDPAVPVDSTFTHGPAGSEVVMADAGWHCSWCLQSLSQFKAKALGYSHQDRFLHRKIATTSTELQRRICQRLPTVDGFIPEAYEYKEMAMLSLPLRFTASSLDVPGPVRSDPKFNYLLMDCRRPEIDTPESISEMENAKPWGREWQFVFSRLPRMTSSSNADDEPGRVLAIQSHVVHGYVGNRACVFPLQLLGFEVDFVNSVQLSNHTGYRTYKGQVLDGTDLKCLVDGLEENSLLSQYTHMITGYIGSASFLAEVESVVHRVRALCRHLLYVCDPVLGDYDQGMYVPESLIPEYRARILPLASVITPNQFEVEKLTGRSAIKDDTELFTAVDELHRMGPGLIFVTSTNLPQQSADKVVMLASEVDKESGRRTRYRMEVPFIEGNYTGTGDLTTALLMAFYTQFGVKAAMSRTGSVLQSVINRTREYHDTNVGISGNPTELRLLQSKRDIEDPKTQYDVTTWVEE</sequence>
<comment type="similarity">
    <text evidence="1">Belongs to the pyridoxine kinase family.</text>
</comment>
<name>A0A7J6LCD6_PEROL</name>
<gene>
    <name evidence="8" type="ORF">FOZ61_006612</name>
</gene>
<dbReference type="GO" id="GO:0003830">
    <property type="term" value="F:beta-1,4-mannosylglycoprotein 4-beta-N-acetylglucosaminyltransferase activity"/>
    <property type="evidence" value="ECO:0007669"/>
    <property type="project" value="InterPro"/>
</dbReference>
<dbReference type="GO" id="GO:0005524">
    <property type="term" value="F:ATP binding"/>
    <property type="evidence" value="ECO:0007669"/>
    <property type="project" value="UniProtKB-KW"/>
</dbReference>
<comment type="caution">
    <text evidence="8">The sequence shown here is derived from an EMBL/GenBank/DDBJ whole genome shotgun (WGS) entry which is preliminary data.</text>
</comment>
<dbReference type="InterPro" id="IPR006813">
    <property type="entry name" value="Glyco_trans_17"/>
</dbReference>
<dbReference type="InterPro" id="IPR004625">
    <property type="entry name" value="PyrdxlKinase"/>
</dbReference>
<dbReference type="Gene3D" id="3.40.1190.20">
    <property type="match status" value="1"/>
</dbReference>
<evidence type="ECO:0000256" key="4">
    <source>
        <dbReference type="ARBA" id="ARBA00022741"/>
    </source>
</evidence>
<dbReference type="OrthoDB" id="435756at2759"/>
<dbReference type="PANTHER" id="PTHR10534">
    <property type="entry name" value="PYRIDOXAL KINASE"/>
    <property type="match status" value="1"/>
</dbReference>
<dbReference type="InterPro" id="IPR029056">
    <property type="entry name" value="Ribokinase-like"/>
</dbReference>
<evidence type="ECO:0000256" key="2">
    <source>
        <dbReference type="ARBA" id="ARBA00012104"/>
    </source>
</evidence>
<keyword evidence="6" id="KW-0067">ATP-binding</keyword>
<proteinExistence type="inferred from homology"/>
<evidence type="ECO:0000256" key="6">
    <source>
        <dbReference type="ARBA" id="ARBA00022840"/>
    </source>
</evidence>
<dbReference type="Proteomes" id="UP000570595">
    <property type="component" value="Unassembled WGS sequence"/>
</dbReference>
<dbReference type="SUPFAM" id="SSF53613">
    <property type="entry name" value="Ribokinase-like"/>
    <property type="match status" value="1"/>
</dbReference>
<dbReference type="Pfam" id="PF08543">
    <property type="entry name" value="Phos_pyr_kin"/>
    <property type="match status" value="1"/>
</dbReference>
<protein>
    <recommendedName>
        <fullName evidence="2">pyridoxal kinase</fullName>
        <ecNumber evidence="2">2.7.1.35</ecNumber>
    </recommendedName>
</protein>
<dbReference type="GO" id="GO:0009443">
    <property type="term" value="P:pyridoxal 5'-phosphate salvage"/>
    <property type="evidence" value="ECO:0007669"/>
    <property type="project" value="InterPro"/>
</dbReference>